<gene>
    <name evidence="1" type="ORF">QE152_g25652</name>
</gene>
<comment type="caution">
    <text evidence="1">The sequence shown here is derived from an EMBL/GenBank/DDBJ whole genome shotgun (WGS) entry which is preliminary data.</text>
</comment>
<sequence>MAQHLRRPASPSPSPSYPLLQSVKRGHDHHIFVLMNRLGGSLCLHSDLVLATCLPKSPQTWEEFICFRFDKQLVPKWTRLFLSVIGQLGGKCKFQHTKRLTKGCICFSYKSYVFPIMGEAGDGGDLTFHQFRSTSRSNFLTTSDNFQ</sequence>
<name>A0AAW1JZD4_POPJA</name>
<reference evidence="1 2" key="1">
    <citation type="journal article" date="2024" name="BMC Genomics">
        <title>De novo assembly and annotation of Popillia japonica's genome with initial clues to its potential as an invasive pest.</title>
        <authorList>
            <person name="Cucini C."/>
            <person name="Boschi S."/>
            <person name="Funari R."/>
            <person name="Cardaioli E."/>
            <person name="Iannotti N."/>
            <person name="Marturano G."/>
            <person name="Paoli F."/>
            <person name="Bruttini M."/>
            <person name="Carapelli A."/>
            <person name="Frati F."/>
            <person name="Nardi F."/>
        </authorList>
    </citation>
    <scope>NUCLEOTIDE SEQUENCE [LARGE SCALE GENOMIC DNA]</scope>
    <source>
        <strain evidence="1">DMR45628</strain>
    </source>
</reference>
<evidence type="ECO:0000313" key="2">
    <source>
        <dbReference type="Proteomes" id="UP001458880"/>
    </source>
</evidence>
<dbReference type="Proteomes" id="UP001458880">
    <property type="component" value="Unassembled WGS sequence"/>
</dbReference>
<dbReference type="AlphaFoldDB" id="A0AAW1JZD4"/>
<accession>A0AAW1JZD4</accession>
<protein>
    <submittedName>
        <fullName evidence="1">Uncharacterized protein</fullName>
    </submittedName>
</protein>
<evidence type="ECO:0000313" key="1">
    <source>
        <dbReference type="EMBL" id="KAK9711084.1"/>
    </source>
</evidence>
<proteinExistence type="predicted"/>
<dbReference type="EMBL" id="JASPKY010000285">
    <property type="protein sequence ID" value="KAK9711084.1"/>
    <property type="molecule type" value="Genomic_DNA"/>
</dbReference>
<keyword evidence="2" id="KW-1185">Reference proteome</keyword>
<organism evidence="1 2">
    <name type="scientific">Popillia japonica</name>
    <name type="common">Japanese beetle</name>
    <dbReference type="NCBI Taxonomy" id="7064"/>
    <lineage>
        <taxon>Eukaryota</taxon>
        <taxon>Metazoa</taxon>
        <taxon>Ecdysozoa</taxon>
        <taxon>Arthropoda</taxon>
        <taxon>Hexapoda</taxon>
        <taxon>Insecta</taxon>
        <taxon>Pterygota</taxon>
        <taxon>Neoptera</taxon>
        <taxon>Endopterygota</taxon>
        <taxon>Coleoptera</taxon>
        <taxon>Polyphaga</taxon>
        <taxon>Scarabaeiformia</taxon>
        <taxon>Scarabaeidae</taxon>
        <taxon>Rutelinae</taxon>
        <taxon>Popillia</taxon>
    </lineage>
</organism>